<organism evidence="2 3">
    <name type="scientific">Saxophila tyrrhenica</name>
    <dbReference type="NCBI Taxonomy" id="1690608"/>
    <lineage>
        <taxon>Eukaryota</taxon>
        <taxon>Fungi</taxon>
        <taxon>Dikarya</taxon>
        <taxon>Ascomycota</taxon>
        <taxon>Pezizomycotina</taxon>
        <taxon>Dothideomycetes</taxon>
        <taxon>Dothideomycetidae</taxon>
        <taxon>Mycosphaerellales</taxon>
        <taxon>Extremaceae</taxon>
        <taxon>Saxophila</taxon>
    </lineage>
</organism>
<comment type="caution">
    <text evidence="2">The sequence shown here is derived from an EMBL/GenBank/DDBJ whole genome shotgun (WGS) entry which is preliminary data.</text>
</comment>
<dbReference type="RefSeq" id="XP_064659652.1">
    <property type="nucleotide sequence ID" value="XM_064802291.1"/>
</dbReference>
<reference evidence="2 3" key="1">
    <citation type="submission" date="2023-08" db="EMBL/GenBank/DDBJ databases">
        <title>Black Yeasts Isolated from many extreme environments.</title>
        <authorList>
            <person name="Coleine C."/>
            <person name="Stajich J.E."/>
            <person name="Selbmann L."/>
        </authorList>
    </citation>
    <scope>NUCLEOTIDE SEQUENCE [LARGE SCALE GENOMIC DNA]</scope>
    <source>
        <strain evidence="2 3">CCFEE 5935</strain>
    </source>
</reference>
<name>A0AAV9PB51_9PEZI</name>
<dbReference type="GeneID" id="89926386"/>
<dbReference type="EMBL" id="JAVRRT010000007">
    <property type="protein sequence ID" value="KAK5170454.1"/>
    <property type="molecule type" value="Genomic_DNA"/>
</dbReference>
<gene>
    <name evidence="2" type="ORF">LTR77_005042</name>
</gene>
<evidence type="ECO:0000313" key="2">
    <source>
        <dbReference type="EMBL" id="KAK5170454.1"/>
    </source>
</evidence>
<dbReference type="Proteomes" id="UP001337655">
    <property type="component" value="Unassembled WGS sequence"/>
</dbReference>
<feature type="region of interest" description="Disordered" evidence="1">
    <location>
        <begin position="23"/>
        <end position="75"/>
    </location>
</feature>
<evidence type="ECO:0000313" key="3">
    <source>
        <dbReference type="Proteomes" id="UP001337655"/>
    </source>
</evidence>
<evidence type="ECO:0000256" key="1">
    <source>
        <dbReference type="SAM" id="MobiDB-lite"/>
    </source>
</evidence>
<keyword evidence="3" id="KW-1185">Reference proteome</keyword>
<feature type="compositionally biased region" description="Acidic residues" evidence="1">
    <location>
        <begin position="37"/>
        <end position="75"/>
    </location>
</feature>
<protein>
    <submittedName>
        <fullName evidence="2">Uncharacterized protein</fullName>
    </submittedName>
</protein>
<accession>A0AAV9PB51</accession>
<dbReference type="AlphaFoldDB" id="A0AAV9PB51"/>
<sequence>MFPTQTDETLRDIYNTAGPSMEHVFSETLGDPSYDTLGEEDEGAALEEYDDASSLEEDDDAALEEYDDASLEEDDDAALEEFDEAAFEEAYRADVEAGRALEPGEPQEPQEMLVPTVDLTFRPWTFPRVSLQPVASLQPVVTLELERHPYGYDSVLYTALDEDSVEVDVFAFQ</sequence>
<proteinExistence type="predicted"/>